<feature type="region of interest" description="Disordered" evidence="1">
    <location>
        <begin position="40"/>
        <end position="146"/>
    </location>
</feature>
<feature type="compositionally biased region" description="Basic and acidic residues" evidence="1">
    <location>
        <begin position="78"/>
        <end position="94"/>
    </location>
</feature>
<evidence type="ECO:0000313" key="2">
    <source>
        <dbReference type="EMBL" id="KAK0509813.1"/>
    </source>
</evidence>
<evidence type="ECO:0008006" key="4">
    <source>
        <dbReference type="Google" id="ProtNLM"/>
    </source>
</evidence>
<gene>
    <name evidence="2" type="ORF">JMJ35_008207</name>
</gene>
<protein>
    <recommendedName>
        <fullName evidence="4">Signal peptide-containing protein</fullName>
    </recommendedName>
</protein>
<feature type="region of interest" description="Disordered" evidence="1">
    <location>
        <begin position="159"/>
        <end position="361"/>
    </location>
</feature>
<dbReference type="AlphaFoldDB" id="A0AA39QY18"/>
<sequence length="447" mass="49353">MFLSGAWFWRGFQSAIFYYLSCAPCTKLAYRRRRRKENKRAQAEKALDEAENGLYTHPLPSSTNPYWKEEIELGPGPPERRAVRDGKGKPEKPKSGKPGISRQLQTGGTGSSADTGVSSADTVVGSEGVEQVRDSGEGWNKKRYQREDEILWGLEDRETASTGMASMSRSGSGSKYQFYARNPEINDLHPPVVSTHPTSRKESQWMLQPPPRAKIMDGKERASTPNRSRRGTSGTNSSRGSIKKVSDLSLGKQVGERLMESKLKNGEHLPSSAAMSRDPSARSTTSTRSTAPQGQPHDRDTNTISPSRSESLRRKMPPPPPISISSELPLPSPPPLRPPLSTIPSASFSQKSKDRPHLRPLIVSTNSVSSLQILQELVAPASQLNRTPSPVPDIAKSVKLPPVSHQEDVDLRLPEVESWFPESGWGWSGSGKQGREVRHSHRWSMDI</sequence>
<feature type="compositionally biased region" description="Low complexity" evidence="1">
    <location>
        <begin position="281"/>
        <end position="291"/>
    </location>
</feature>
<dbReference type="Proteomes" id="UP001166286">
    <property type="component" value="Unassembled WGS sequence"/>
</dbReference>
<name>A0AA39QY18_9LECA</name>
<keyword evidence="3" id="KW-1185">Reference proteome</keyword>
<evidence type="ECO:0000256" key="1">
    <source>
        <dbReference type="SAM" id="MobiDB-lite"/>
    </source>
</evidence>
<dbReference type="EMBL" id="JAFEKC020000018">
    <property type="protein sequence ID" value="KAK0509813.1"/>
    <property type="molecule type" value="Genomic_DNA"/>
</dbReference>
<feature type="compositionally biased region" description="Low complexity" evidence="1">
    <location>
        <begin position="160"/>
        <end position="174"/>
    </location>
</feature>
<comment type="caution">
    <text evidence="2">The sequence shown here is derived from an EMBL/GenBank/DDBJ whole genome shotgun (WGS) entry which is preliminary data.</text>
</comment>
<feature type="compositionally biased region" description="Low complexity" evidence="1">
    <location>
        <begin position="231"/>
        <end position="240"/>
    </location>
</feature>
<organism evidence="2 3">
    <name type="scientific">Cladonia borealis</name>
    <dbReference type="NCBI Taxonomy" id="184061"/>
    <lineage>
        <taxon>Eukaryota</taxon>
        <taxon>Fungi</taxon>
        <taxon>Dikarya</taxon>
        <taxon>Ascomycota</taxon>
        <taxon>Pezizomycotina</taxon>
        <taxon>Lecanoromycetes</taxon>
        <taxon>OSLEUM clade</taxon>
        <taxon>Lecanoromycetidae</taxon>
        <taxon>Lecanorales</taxon>
        <taxon>Lecanorineae</taxon>
        <taxon>Cladoniaceae</taxon>
        <taxon>Cladonia</taxon>
    </lineage>
</organism>
<feature type="compositionally biased region" description="Polar residues" evidence="1">
    <location>
        <begin position="102"/>
        <end position="121"/>
    </location>
</feature>
<feature type="region of interest" description="Disordered" evidence="1">
    <location>
        <begin position="427"/>
        <end position="447"/>
    </location>
</feature>
<accession>A0AA39QY18</accession>
<proteinExistence type="predicted"/>
<evidence type="ECO:0000313" key="3">
    <source>
        <dbReference type="Proteomes" id="UP001166286"/>
    </source>
</evidence>
<feature type="compositionally biased region" description="Basic and acidic residues" evidence="1">
    <location>
        <begin position="130"/>
        <end position="146"/>
    </location>
</feature>
<reference evidence="2" key="1">
    <citation type="submission" date="2023-03" db="EMBL/GenBank/DDBJ databases">
        <title>Complete genome of Cladonia borealis.</title>
        <authorList>
            <person name="Park H."/>
        </authorList>
    </citation>
    <scope>NUCLEOTIDE SEQUENCE</scope>
    <source>
        <strain evidence="2">ANT050790</strain>
    </source>
</reference>
<feature type="compositionally biased region" description="Basic and acidic residues" evidence="1">
    <location>
        <begin position="254"/>
        <end position="267"/>
    </location>
</feature>
<feature type="compositionally biased region" description="Basic and acidic residues" evidence="1">
    <location>
        <begin position="433"/>
        <end position="447"/>
    </location>
</feature>